<reference evidence="6 7" key="1">
    <citation type="journal article" date="2016" name="Proc. Natl. Acad. Sci. U.S.A.">
        <title>Comparative genomics of biotechnologically important yeasts.</title>
        <authorList>
            <person name="Riley R."/>
            <person name="Haridas S."/>
            <person name="Wolfe K.H."/>
            <person name="Lopes M.R."/>
            <person name="Hittinger C.T."/>
            <person name="Goeker M."/>
            <person name="Salamov A.A."/>
            <person name="Wisecaver J.H."/>
            <person name="Long T.M."/>
            <person name="Calvey C.H."/>
            <person name="Aerts A.L."/>
            <person name="Barry K.W."/>
            <person name="Choi C."/>
            <person name="Clum A."/>
            <person name="Coughlan A.Y."/>
            <person name="Deshpande S."/>
            <person name="Douglass A.P."/>
            <person name="Hanson S.J."/>
            <person name="Klenk H.-P."/>
            <person name="LaButti K.M."/>
            <person name="Lapidus A."/>
            <person name="Lindquist E.A."/>
            <person name="Lipzen A.M."/>
            <person name="Meier-Kolthoff J.P."/>
            <person name="Ohm R.A."/>
            <person name="Otillar R.P."/>
            <person name="Pangilinan J.L."/>
            <person name="Peng Y."/>
            <person name="Rokas A."/>
            <person name="Rosa C.A."/>
            <person name="Scheuner C."/>
            <person name="Sibirny A.A."/>
            <person name="Slot J.C."/>
            <person name="Stielow J.B."/>
            <person name="Sun H."/>
            <person name="Kurtzman C.P."/>
            <person name="Blackwell M."/>
            <person name="Grigoriev I.V."/>
            <person name="Jeffries T.W."/>
        </authorList>
    </citation>
    <scope>NUCLEOTIDE SEQUENCE [LARGE SCALE GENOMIC DNA]</scope>
    <source>
        <strain evidence="7">ATCC 18201 / CBS 1600 / BCRC 20928 / JCM 3617 / NBRC 0987 / NRRL Y-1542</strain>
    </source>
</reference>
<dbReference type="InterPro" id="IPR036431">
    <property type="entry name" value="ARID_dom_sf"/>
</dbReference>
<feature type="compositionally biased region" description="Polar residues" evidence="4">
    <location>
        <begin position="295"/>
        <end position="333"/>
    </location>
</feature>
<feature type="compositionally biased region" description="Polar residues" evidence="4">
    <location>
        <begin position="255"/>
        <end position="267"/>
    </location>
</feature>
<dbReference type="InterPro" id="IPR051232">
    <property type="entry name" value="ARID/SWI1_ChromRemod"/>
</dbReference>
<feature type="compositionally biased region" description="Pro residues" evidence="4">
    <location>
        <begin position="268"/>
        <end position="278"/>
    </location>
</feature>
<dbReference type="GO" id="GO:0016514">
    <property type="term" value="C:SWI/SNF complex"/>
    <property type="evidence" value="ECO:0007669"/>
    <property type="project" value="TreeGrafter"/>
</dbReference>
<evidence type="ECO:0000259" key="5">
    <source>
        <dbReference type="PROSITE" id="PS51011"/>
    </source>
</evidence>
<feature type="domain" description="ARID" evidence="5">
    <location>
        <begin position="68"/>
        <end position="161"/>
    </location>
</feature>
<dbReference type="PANTHER" id="PTHR13964">
    <property type="entry name" value="RBP-RELATED"/>
    <property type="match status" value="1"/>
</dbReference>
<dbReference type="OMA" id="NPIVCGR"/>
<feature type="compositionally biased region" description="Low complexity" evidence="4">
    <location>
        <begin position="183"/>
        <end position="195"/>
    </location>
</feature>
<gene>
    <name evidence="6" type="ORF">CYBJADRAFT_165588</name>
</gene>
<feature type="compositionally biased region" description="Pro residues" evidence="4">
    <location>
        <begin position="196"/>
        <end position="210"/>
    </location>
</feature>
<evidence type="ECO:0000256" key="2">
    <source>
        <dbReference type="ARBA" id="ARBA00023163"/>
    </source>
</evidence>
<feature type="compositionally biased region" description="Low complexity" evidence="4">
    <location>
        <begin position="211"/>
        <end position="228"/>
    </location>
</feature>
<dbReference type="GeneID" id="30988501"/>
<feature type="region of interest" description="Disordered" evidence="4">
    <location>
        <begin position="1"/>
        <end position="62"/>
    </location>
</feature>
<dbReference type="CDD" id="cd16871">
    <property type="entry name" value="ARID_Swi1p-like"/>
    <property type="match status" value="1"/>
</dbReference>
<dbReference type="InterPro" id="IPR001606">
    <property type="entry name" value="ARID_dom"/>
</dbReference>
<dbReference type="SUPFAM" id="SSF46774">
    <property type="entry name" value="ARID-like"/>
    <property type="match status" value="1"/>
</dbReference>
<keyword evidence="7" id="KW-1185">Reference proteome</keyword>
<protein>
    <recommendedName>
        <fullName evidence="5">ARID domain-containing protein</fullName>
    </recommendedName>
</protein>
<dbReference type="PROSITE" id="PS51011">
    <property type="entry name" value="ARID"/>
    <property type="match status" value="1"/>
</dbReference>
<feature type="region of interest" description="Disordered" evidence="4">
    <location>
        <begin position="254"/>
        <end position="334"/>
    </location>
</feature>
<dbReference type="SMART" id="SM01014">
    <property type="entry name" value="ARID"/>
    <property type="match status" value="1"/>
</dbReference>
<dbReference type="GO" id="GO:0000976">
    <property type="term" value="F:transcription cis-regulatory region binding"/>
    <property type="evidence" value="ECO:0007669"/>
    <property type="project" value="TreeGrafter"/>
</dbReference>
<evidence type="ECO:0000256" key="4">
    <source>
        <dbReference type="SAM" id="MobiDB-lite"/>
    </source>
</evidence>
<proteinExistence type="predicted"/>
<dbReference type="AlphaFoldDB" id="A0A1E4SA62"/>
<evidence type="ECO:0000313" key="7">
    <source>
        <dbReference type="Proteomes" id="UP000094389"/>
    </source>
</evidence>
<evidence type="ECO:0000313" key="6">
    <source>
        <dbReference type="EMBL" id="ODV76282.1"/>
    </source>
</evidence>
<dbReference type="OrthoDB" id="1938591at2759"/>
<organism evidence="6 7">
    <name type="scientific">Cyberlindnera jadinii (strain ATCC 18201 / CBS 1600 / BCRC 20928 / JCM 3617 / NBRC 0987 / NRRL Y-1542)</name>
    <name type="common">Torula yeast</name>
    <name type="synonym">Candida utilis</name>
    <dbReference type="NCBI Taxonomy" id="983966"/>
    <lineage>
        <taxon>Eukaryota</taxon>
        <taxon>Fungi</taxon>
        <taxon>Dikarya</taxon>
        <taxon>Ascomycota</taxon>
        <taxon>Saccharomycotina</taxon>
        <taxon>Saccharomycetes</taxon>
        <taxon>Phaffomycetales</taxon>
        <taxon>Phaffomycetaceae</taxon>
        <taxon>Cyberlindnera</taxon>
    </lineage>
</organism>
<keyword evidence="3" id="KW-0539">Nucleus</keyword>
<evidence type="ECO:0000256" key="1">
    <source>
        <dbReference type="ARBA" id="ARBA00023015"/>
    </source>
</evidence>
<dbReference type="EMBL" id="KV453925">
    <property type="protein sequence ID" value="ODV76282.1"/>
    <property type="molecule type" value="Genomic_DNA"/>
</dbReference>
<feature type="compositionally biased region" description="Low complexity" evidence="4">
    <location>
        <begin position="38"/>
        <end position="56"/>
    </location>
</feature>
<evidence type="ECO:0000256" key="3">
    <source>
        <dbReference type="ARBA" id="ARBA00023242"/>
    </source>
</evidence>
<dbReference type="Pfam" id="PF01388">
    <property type="entry name" value="ARID"/>
    <property type="match status" value="1"/>
</dbReference>
<dbReference type="GO" id="GO:0006357">
    <property type="term" value="P:regulation of transcription by RNA polymerase II"/>
    <property type="evidence" value="ECO:0007669"/>
    <property type="project" value="TreeGrafter"/>
</dbReference>
<dbReference type="Proteomes" id="UP000094389">
    <property type="component" value="Unassembled WGS sequence"/>
</dbReference>
<name>A0A1E4SA62_CYBJN</name>
<keyword evidence="2" id="KW-0804">Transcription</keyword>
<dbReference type="STRING" id="983966.A0A1E4SA62"/>
<dbReference type="PANTHER" id="PTHR13964:SF27">
    <property type="entry name" value="HAT-TRICK, ISOFORM D"/>
    <property type="match status" value="1"/>
</dbReference>
<accession>A0A1E4SA62</accession>
<keyword evidence="1" id="KW-0805">Transcription regulation</keyword>
<dbReference type="RefSeq" id="XP_020073321.1">
    <property type="nucleotide sequence ID" value="XM_020214105.1"/>
</dbReference>
<feature type="compositionally biased region" description="Polar residues" evidence="4">
    <location>
        <begin position="1"/>
        <end position="33"/>
    </location>
</feature>
<feature type="region of interest" description="Disordered" evidence="4">
    <location>
        <begin position="183"/>
        <end position="242"/>
    </location>
</feature>
<sequence length="921" mass="101712">MPFSSNQATRNGTPNQNLNQRPSPQAQKQNVSGPPTPVQASQQAQTPQVQNNNQPSAEQRRLNQQLSSIQVDLFMKTLTDYMRARGTPINTIPVVGGRRLHPFFLYAIVARWGGSANVSRQNQWGLVGQKLGLNVDQNPQLIRDLTKVYVDYLYPFEQYASTPEGQRDLQSRRQLLQKQQEAILRQRQQEQQAPSAPAPAPAPAVAPTPAPAAASAPSPVIQQSPAQQHLPTPSNSAPQVAQVLQPQQNIVVPAQQKQQPVSQHTSQPPTPMAQPPRPVSRDATSPFAQPGARVSVSQQGGSKNNSPLVSNTNVSPSVISRPPSETNVPTQVESPPILPPNIIRNYIPEHRIVDYHGGFDIKVLSQVGEQIDTAKPIFLFAPELGAINIHALTMSLESGCISEVNTALNTILVTSADNGLTIPLPECPEFLDAITTLGLRVLDQLLKGTNDRIKAGADDIDIEIITPQASSNIDEVFSKYVKDDEEYDETEIRIDSFSGEPIEETEDSIDVESVPDTVAMDMDEPESNGVSRQEVSSMPPNFNIPEKFEIPSYFEMLTAVRSETEDPFSTIHVRTAEDPQVLLIDQLTTISMILRNISFTDYNSKALAMNENVKDLLFRIIHAIATNGDKFIFTRRRLGFLKDSLIILTNISHLLELRSHNEALCALALVLTFGSDPQTDETMLIPDYVPSTHKYLSHGVDVLTKLLVRDPPNRSLFQAVMTGIYDSSVHPLVVEENKKLVALYTGDQGEFFLISRVFKYLLSVIPFNSLALHPLLQEREAVILQALLSALLVVDMVPTDQLKQNMPLTWLCSTESIGHGLIRLGLLLAPFSAEPNNNDALKQISKRALLLVNELADKALQLIEFLGKEDDKNKLKDIKLHLSPDSILGSMLSTIDPMILDQIMALYSRIERINKSIESVA</sequence>
<dbReference type="SMART" id="SM00501">
    <property type="entry name" value="BRIGHT"/>
    <property type="match status" value="1"/>
</dbReference>
<dbReference type="Gene3D" id="1.10.150.60">
    <property type="entry name" value="ARID DNA-binding domain"/>
    <property type="match status" value="1"/>
</dbReference>